<evidence type="ECO:0000313" key="4">
    <source>
        <dbReference type="WBParaSite" id="TCONS_00016778.p1"/>
    </source>
</evidence>
<dbReference type="WBParaSite" id="SSTP_0001240900.1">
    <property type="protein sequence ID" value="SSTP_0001240900.1"/>
    <property type="gene ID" value="SSTP_0001240900"/>
</dbReference>
<dbReference type="AlphaFoldDB" id="A0A0K0ESI0"/>
<feature type="transmembrane region" description="Helical" evidence="1">
    <location>
        <begin position="126"/>
        <end position="148"/>
    </location>
</feature>
<reference evidence="3" key="1">
    <citation type="submission" date="2015-08" db="UniProtKB">
        <authorList>
            <consortium name="WormBaseParasite"/>
        </authorList>
    </citation>
    <scope>IDENTIFICATION</scope>
</reference>
<feature type="transmembrane region" description="Helical" evidence="1">
    <location>
        <begin position="255"/>
        <end position="275"/>
    </location>
</feature>
<protein>
    <submittedName>
        <fullName evidence="4">G-protein coupled receptors family 2 profile 2 domain-containing protein</fullName>
    </submittedName>
    <submittedName>
        <fullName evidence="3">G_PROTEIN_RECEP_F1_2 domain-containing protein</fullName>
    </submittedName>
</protein>
<keyword evidence="2" id="KW-1185">Reference proteome</keyword>
<keyword evidence="1" id="KW-0472">Membrane</keyword>
<proteinExistence type="predicted"/>
<evidence type="ECO:0000256" key="1">
    <source>
        <dbReference type="SAM" id="Phobius"/>
    </source>
</evidence>
<dbReference type="WBParaSite" id="TCONS_00016778.p1">
    <property type="protein sequence ID" value="TCONS_00016778.p1"/>
    <property type="gene ID" value="XLOC_011432"/>
</dbReference>
<evidence type="ECO:0000313" key="3">
    <source>
        <dbReference type="WBParaSite" id="SSTP_0001240900.1"/>
    </source>
</evidence>
<dbReference type="Proteomes" id="UP000035681">
    <property type="component" value="Unplaced"/>
</dbReference>
<accession>A0A0K0ESI0</accession>
<sequence>MFYDDIYESVYEIMLGVGIITILVAIVIISVSFQNFQGIYAFIFGLSYLDCLLSLSLVYTGFYGLLIATYNNNNDLLLPEECLYTAIFLLIWITYDIGTFLILFFQSFDRLIHSITSLWHEKYQNYIMTTWSFIFCLFLSLLPIIPLIQYPIEISSNNSFAISIVCYEKEVFGNKYYEILSKFRFYSPMFNLLLISFVLVIYIVRMNIKGLNFANTAFDNDTNLITLMITLRLLFQILIYGIFTLIIPSSITNDYFFRCIQCLIFIIFHFFYNYFCLETYKKAFIKTFQKYIKDNTRTWQSADDPPVNFINNGSRNSFSSMFGSWYSTTGNIIGEAGVPKIDEYYKNISISFYCEENMVVFNDINESKFDK</sequence>
<feature type="transmembrane region" description="Helical" evidence="1">
    <location>
        <begin position="185"/>
        <end position="204"/>
    </location>
</feature>
<feature type="transmembrane region" description="Helical" evidence="1">
    <location>
        <begin position="83"/>
        <end position="105"/>
    </location>
</feature>
<feature type="transmembrane region" description="Helical" evidence="1">
    <location>
        <begin position="224"/>
        <end position="243"/>
    </location>
</feature>
<feature type="transmembrane region" description="Helical" evidence="1">
    <location>
        <begin position="40"/>
        <end position="63"/>
    </location>
</feature>
<organism evidence="3">
    <name type="scientific">Strongyloides stercoralis</name>
    <name type="common">Threadworm</name>
    <dbReference type="NCBI Taxonomy" id="6248"/>
    <lineage>
        <taxon>Eukaryota</taxon>
        <taxon>Metazoa</taxon>
        <taxon>Ecdysozoa</taxon>
        <taxon>Nematoda</taxon>
        <taxon>Chromadorea</taxon>
        <taxon>Rhabditida</taxon>
        <taxon>Tylenchina</taxon>
        <taxon>Panagrolaimomorpha</taxon>
        <taxon>Strongyloidoidea</taxon>
        <taxon>Strongyloididae</taxon>
        <taxon>Strongyloides</taxon>
    </lineage>
</organism>
<evidence type="ECO:0000313" key="2">
    <source>
        <dbReference type="Proteomes" id="UP000035681"/>
    </source>
</evidence>
<feature type="transmembrane region" description="Helical" evidence="1">
    <location>
        <begin position="13"/>
        <end position="33"/>
    </location>
</feature>
<name>A0A0K0ESI0_STRER</name>
<keyword evidence="1" id="KW-1133">Transmembrane helix</keyword>
<keyword evidence="1" id="KW-0812">Transmembrane</keyword>